<comment type="caution">
    <text evidence="9">The sequence shown here is derived from an EMBL/GenBank/DDBJ whole genome shotgun (WGS) entry which is preliminary data.</text>
</comment>
<dbReference type="InterPro" id="IPR036259">
    <property type="entry name" value="MFS_trans_sf"/>
</dbReference>
<accession>A0A9W9CKQ0</accession>
<dbReference type="Proteomes" id="UP001140560">
    <property type="component" value="Unassembled WGS sequence"/>
</dbReference>
<dbReference type="PROSITE" id="PS50850">
    <property type="entry name" value="MFS"/>
    <property type="match status" value="1"/>
</dbReference>
<protein>
    <recommendedName>
        <fullName evidence="8">Major facilitator superfamily (MFS) profile domain-containing protein</fullName>
    </recommendedName>
</protein>
<feature type="transmembrane region" description="Helical" evidence="7">
    <location>
        <begin position="211"/>
        <end position="231"/>
    </location>
</feature>
<feature type="transmembrane region" description="Helical" evidence="7">
    <location>
        <begin position="135"/>
        <end position="158"/>
    </location>
</feature>
<keyword evidence="10" id="KW-1185">Reference proteome</keyword>
<evidence type="ECO:0000259" key="8">
    <source>
        <dbReference type="PROSITE" id="PS50850"/>
    </source>
</evidence>
<evidence type="ECO:0000256" key="1">
    <source>
        <dbReference type="ARBA" id="ARBA00004141"/>
    </source>
</evidence>
<keyword evidence="6 7" id="KW-0472">Membrane</keyword>
<dbReference type="SUPFAM" id="SSF103473">
    <property type="entry name" value="MFS general substrate transporter"/>
    <property type="match status" value="1"/>
</dbReference>
<evidence type="ECO:0000256" key="6">
    <source>
        <dbReference type="ARBA" id="ARBA00023136"/>
    </source>
</evidence>
<reference evidence="9" key="1">
    <citation type="submission" date="2022-10" db="EMBL/GenBank/DDBJ databases">
        <title>Tapping the CABI collections for fungal endophytes: first genome assemblies for Collariella, Neodidymelliopsis, Ascochyta clinopodiicola, Didymella pomorum, Didymosphaeria variabile, Neocosmospora piperis and Neocucurbitaria cava.</title>
        <authorList>
            <person name="Hill R."/>
        </authorList>
    </citation>
    <scope>NUCLEOTIDE SEQUENCE</scope>
    <source>
        <strain evidence="9">IMI 356814</strain>
    </source>
</reference>
<dbReference type="InterPro" id="IPR050327">
    <property type="entry name" value="Proton-linked_MCT"/>
</dbReference>
<feature type="transmembrane region" description="Helical" evidence="7">
    <location>
        <begin position="170"/>
        <end position="190"/>
    </location>
</feature>
<evidence type="ECO:0000256" key="4">
    <source>
        <dbReference type="ARBA" id="ARBA00022692"/>
    </source>
</evidence>
<dbReference type="AlphaFoldDB" id="A0A9W9CKQ0"/>
<evidence type="ECO:0000256" key="5">
    <source>
        <dbReference type="ARBA" id="ARBA00022989"/>
    </source>
</evidence>
<sequence length="271" mass="28801">MGCVITSGSSMGGVILPIMVHRLVNKIGFGWTMRAVAFLLLGIVFIGILTIKSRFPPLKQPLVLKDFVTPYTEMPFLLLAIGTWFIYIGGFIPFTFIIVQARAQGMSTNLATYLVSILNAASTFGRIIPAHFGDLFGVFNIMILLTGFSAVTTLALWLPSTVMASGHTNALIIVFTVFYGFASGCVFSIVPALIAKISPDIRKLGVRTGSLYALSSTGVLIGSPIAGVIAAENGNGLLGLTLFSGAFLAVGTLFVVLSRLKQTGLILFKKA</sequence>
<gene>
    <name evidence="9" type="ORF">N0V83_006842</name>
</gene>
<dbReference type="EMBL" id="JAPEUY010000012">
    <property type="protein sequence ID" value="KAJ4367261.1"/>
    <property type="molecule type" value="Genomic_DNA"/>
</dbReference>
<proteinExistence type="inferred from homology"/>
<evidence type="ECO:0000313" key="9">
    <source>
        <dbReference type="EMBL" id="KAJ4367261.1"/>
    </source>
</evidence>
<name>A0A9W9CKQ0_9PLEO</name>
<comment type="similarity">
    <text evidence="2">Belongs to the major facilitator superfamily. Monocarboxylate porter (TC 2.A.1.13) family.</text>
</comment>
<feature type="transmembrane region" description="Helical" evidence="7">
    <location>
        <begin position="35"/>
        <end position="55"/>
    </location>
</feature>
<dbReference type="PANTHER" id="PTHR11360">
    <property type="entry name" value="MONOCARBOXYLATE TRANSPORTER"/>
    <property type="match status" value="1"/>
</dbReference>
<evidence type="ECO:0000256" key="7">
    <source>
        <dbReference type="SAM" id="Phobius"/>
    </source>
</evidence>
<evidence type="ECO:0000256" key="2">
    <source>
        <dbReference type="ARBA" id="ARBA00006727"/>
    </source>
</evidence>
<dbReference type="OrthoDB" id="5667at2759"/>
<organism evidence="9 10">
    <name type="scientific">Neocucurbitaria cava</name>
    <dbReference type="NCBI Taxonomy" id="798079"/>
    <lineage>
        <taxon>Eukaryota</taxon>
        <taxon>Fungi</taxon>
        <taxon>Dikarya</taxon>
        <taxon>Ascomycota</taxon>
        <taxon>Pezizomycotina</taxon>
        <taxon>Dothideomycetes</taxon>
        <taxon>Pleosporomycetidae</taxon>
        <taxon>Pleosporales</taxon>
        <taxon>Pleosporineae</taxon>
        <taxon>Cucurbitariaceae</taxon>
        <taxon>Neocucurbitaria</taxon>
    </lineage>
</organism>
<keyword evidence="4 7" id="KW-0812">Transmembrane</keyword>
<dbReference type="Pfam" id="PF07690">
    <property type="entry name" value="MFS_1"/>
    <property type="match status" value="1"/>
</dbReference>
<evidence type="ECO:0000256" key="3">
    <source>
        <dbReference type="ARBA" id="ARBA00022448"/>
    </source>
</evidence>
<feature type="transmembrane region" description="Helical" evidence="7">
    <location>
        <begin position="76"/>
        <end position="98"/>
    </location>
</feature>
<keyword evidence="3" id="KW-0813">Transport</keyword>
<feature type="transmembrane region" description="Helical" evidence="7">
    <location>
        <begin position="237"/>
        <end position="260"/>
    </location>
</feature>
<dbReference type="GO" id="GO:0016020">
    <property type="term" value="C:membrane"/>
    <property type="evidence" value="ECO:0007669"/>
    <property type="project" value="UniProtKB-SubCell"/>
</dbReference>
<dbReference type="PANTHER" id="PTHR11360:SF224">
    <property type="entry name" value="MAJOR FACILITATOR SUPERFAMILY (MFS) PROFILE DOMAIN-CONTAINING PROTEIN-RELATED"/>
    <property type="match status" value="1"/>
</dbReference>
<feature type="domain" description="Major facilitator superfamily (MFS) profile" evidence="8">
    <location>
        <begin position="75"/>
        <end position="271"/>
    </location>
</feature>
<evidence type="ECO:0000313" key="10">
    <source>
        <dbReference type="Proteomes" id="UP001140560"/>
    </source>
</evidence>
<comment type="subcellular location">
    <subcellularLocation>
        <location evidence="1">Membrane</location>
        <topology evidence="1">Multi-pass membrane protein</topology>
    </subcellularLocation>
</comment>
<dbReference type="InterPro" id="IPR011701">
    <property type="entry name" value="MFS"/>
</dbReference>
<keyword evidence="5 7" id="KW-1133">Transmembrane helix</keyword>
<dbReference type="GO" id="GO:0022857">
    <property type="term" value="F:transmembrane transporter activity"/>
    <property type="evidence" value="ECO:0007669"/>
    <property type="project" value="InterPro"/>
</dbReference>
<dbReference type="Gene3D" id="1.20.1250.20">
    <property type="entry name" value="MFS general substrate transporter like domains"/>
    <property type="match status" value="1"/>
</dbReference>
<dbReference type="InterPro" id="IPR020846">
    <property type="entry name" value="MFS_dom"/>
</dbReference>